<evidence type="ECO:0000313" key="1">
    <source>
        <dbReference type="EMBL" id="OBR62380.1"/>
    </source>
</evidence>
<gene>
    <name evidence="1" type="ORF">A7K91_01820</name>
</gene>
<keyword evidence="2" id="KW-1185">Reference proteome</keyword>
<dbReference type="STRING" id="1844972.A7K91_01820"/>
<dbReference type="EMBL" id="LYPA01000080">
    <property type="protein sequence ID" value="OBR62380.1"/>
    <property type="molecule type" value="Genomic_DNA"/>
</dbReference>
<name>A0A1A5YAH1_9BACL</name>
<evidence type="ECO:0000313" key="2">
    <source>
        <dbReference type="Proteomes" id="UP000092024"/>
    </source>
</evidence>
<protein>
    <submittedName>
        <fullName evidence="1">Uncharacterized protein</fullName>
    </submittedName>
</protein>
<sequence length="144" mass="15726">MIAMTVNSFRVGIMERLKGHFVGLSIVDDPVAGAGISPGMVFELLSMTQASMLGGYCSRTHGFSIQYQVPDGDEKTSALHDMAEELYQLLQEIEVDGFTYRSTGLKHEIKDGRLRFGWEITIRIKRSEPAAATMGALAQGAGLK</sequence>
<dbReference type="OrthoDB" id="2063617at2"/>
<proteinExistence type="predicted"/>
<dbReference type="Proteomes" id="UP000092024">
    <property type="component" value="Unassembled WGS sequence"/>
</dbReference>
<organism evidence="1 2">
    <name type="scientific">Paenibacillus oryzae</name>
    <dbReference type="NCBI Taxonomy" id="1844972"/>
    <lineage>
        <taxon>Bacteria</taxon>
        <taxon>Bacillati</taxon>
        <taxon>Bacillota</taxon>
        <taxon>Bacilli</taxon>
        <taxon>Bacillales</taxon>
        <taxon>Paenibacillaceae</taxon>
        <taxon>Paenibacillus</taxon>
    </lineage>
</organism>
<accession>A0A1A5YAH1</accession>
<reference evidence="1 2" key="1">
    <citation type="submission" date="2016-05" db="EMBL/GenBank/DDBJ databases">
        <title>Paenibacillus oryzae. sp. nov., isolated from the rice root.</title>
        <authorList>
            <person name="Zhang J."/>
            <person name="Zhang X."/>
        </authorList>
    </citation>
    <scope>NUCLEOTIDE SEQUENCE [LARGE SCALE GENOMIC DNA]</scope>
    <source>
        <strain evidence="1 2">1DrF-4</strain>
    </source>
</reference>
<dbReference type="Pfam" id="PF20765">
    <property type="entry name" value="Phage_tail_terminator_8"/>
    <property type="match status" value="1"/>
</dbReference>
<dbReference type="InterPro" id="IPR049254">
    <property type="entry name" value="Phage_tail_terminator"/>
</dbReference>
<comment type="caution">
    <text evidence="1">The sequence shown here is derived from an EMBL/GenBank/DDBJ whole genome shotgun (WGS) entry which is preliminary data.</text>
</comment>
<dbReference type="AlphaFoldDB" id="A0A1A5YAH1"/>